<name>A0ABW5E1U5_9BACT</name>
<evidence type="ECO:0000313" key="1">
    <source>
        <dbReference type="EMBL" id="MFD2275923.1"/>
    </source>
</evidence>
<dbReference type="EMBL" id="JBHUJC010000018">
    <property type="protein sequence ID" value="MFD2275923.1"/>
    <property type="molecule type" value="Genomic_DNA"/>
</dbReference>
<protein>
    <submittedName>
        <fullName evidence="1">Uncharacterized protein</fullName>
    </submittedName>
</protein>
<accession>A0ABW5E1U5</accession>
<dbReference type="Proteomes" id="UP001597297">
    <property type="component" value="Unassembled WGS sequence"/>
</dbReference>
<proteinExistence type="predicted"/>
<dbReference type="RefSeq" id="WP_377095418.1">
    <property type="nucleotide sequence ID" value="NZ_JBHSJM010000001.1"/>
</dbReference>
<evidence type="ECO:0000313" key="2">
    <source>
        <dbReference type="Proteomes" id="UP001597297"/>
    </source>
</evidence>
<gene>
    <name evidence="1" type="ORF">ACFSQZ_05540</name>
</gene>
<sequence length="84" mass="9443">MRDHSKVFLHASAQTQLPATGQRRDILMRKLRKIQISPDAGADFLWSSSKSTKPIKVTVCVGYAISWIADKNNLRILDIRPIPA</sequence>
<organism evidence="1 2">
    <name type="scientific">Rubritalea spongiae</name>
    <dbReference type="NCBI Taxonomy" id="430797"/>
    <lineage>
        <taxon>Bacteria</taxon>
        <taxon>Pseudomonadati</taxon>
        <taxon>Verrucomicrobiota</taxon>
        <taxon>Verrucomicrobiia</taxon>
        <taxon>Verrucomicrobiales</taxon>
        <taxon>Rubritaleaceae</taxon>
        <taxon>Rubritalea</taxon>
    </lineage>
</organism>
<reference evidence="2" key="1">
    <citation type="journal article" date="2019" name="Int. J. Syst. Evol. Microbiol.">
        <title>The Global Catalogue of Microorganisms (GCM) 10K type strain sequencing project: providing services to taxonomists for standard genome sequencing and annotation.</title>
        <authorList>
            <consortium name="The Broad Institute Genomics Platform"/>
            <consortium name="The Broad Institute Genome Sequencing Center for Infectious Disease"/>
            <person name="Wu L."/>
            <person name="Ma J."/>
        </authorList>
    </citation>
    <scope>NUCLEOTIDE SEQUENCE [LARGE SCALE GENOMIC DNA]</scope>
    <source>
        <strain evidence="2">JCM 16545</strain>
    </source>
</reference>
<comment type="caution">
    <text evidence="1">The sequence shown here is derived from an EMBL/GenBank/DDBJ whole genome shotgun (WGS) entry which is preliminary data.</text>
</comment>
<keyword evidence="2" id="KW-1185">Reference proteome</keyword>